<evidence type="ECO:0000259" key="3">
    <source>
        <dbReference type="SMART" id="SM01029"/>
    </source>
</evidence>
<dbReference type="SUPFAM" id="SSF51445">
    <property type="entry name" value="(Trans)glycosidases"/>
    <property type="match status" value="1"/>
</dbReference>
<dbReference type="GO" id="GO:0005975">
    <property type="term" value="P:carbohydrate metabolic process"/>
    <property type="evidence" value="ECO:0007669"/>
    <property type="project" value="InterPro"/>
</dbReference>
<dbReference type="Pfam" id="PF01301">
    <property type="entry name" value="Glyco_hydro_35"/>
    <property type="match status" value="1"/>
</dbReference>
<dbReference type="InterPro" id="IPR031330">
    <property type="entry name" value="Gly_Hdrlase_35_cat"/>
</dbReference>
<dbReference type="eggNOG" id="KOG0496">
    <property type="taxonomic scope" value="Eukaryota"/>
</dbReference>
<gene>
    <name evidence="4" type="ORF">UCRPA7_1134</name>
</gene>
<feature type="compositionally biased region" description="Basic and acidic residues" evidence="2">
    <location>
        <begin position="347"/>
        <end position="358"/>
    </location>
</feature>
<evidence type="ECO:0000313" key="5">
    <source>
        <dbReference type="Proteomes" id="UP000014074"/>
    </source>
</evidence>
<dbReference type="RefSeq" id="XP_007911912.1">
    <property type="nucleotide sequence ID" value="XM_007913721.1"/>
</dbReference>
<dbReference type="KEGG" id="tmn:UCRPA7_1134"/>
<organism evidence="4 5">
    <name type="scientific">Phaeoacremonium minimum (strain UCR-PA7)</name>
    <name type="common">Esca disease fungus</name>
    <name type="synonym">Togninia minima</name>
    <dbReference type="NCBI Taxonomy" id="1286976"/>
    <lineage>
        <taxon>Eukaryota</taxon>
        <taxon>Fungi</taxon>
        <taxon>Dikarya</taxon>
        <taxon>Ascomycota</taxon>
        <taxon>Pezizomycotina</taxon>
        <taxon>Sordariomycetes</taxon>
        <taxon>Sordariomycetidae</taxon>
        <taxon>Togniniales</taxon>
        <taxon>Togniniaceae</taxon>
        <taxon>Phaeoacremonium</taxon>
    </lineage>
</organism>
<keyword evidence="5" id="KW-1185">Reference proteome</keyword>
<dbReference type="Proteomes" id="UP000014074">
    <property type="component" value="Unassembled WGS sequence"/>
</dbReference>
<dbReference type="GO" id="GO:0004553">
    <property type="term" value="F:hydrolase activity, hydrolyzing O-glycosyl compounds"/>
    <property type="evidence" value="ECO:0007669"/>
    <property type="project" value="InterPro"/>
</dbReference>
<protein>
    <submittedName>
        <fullName evidence="4">Putative beta-galactosidase b protein</fullName>
    </submittedName>
</protein>
<dbReference type="OrthoDB" id="1657402at2759"/>
<evidence type="ECO:0000256" key="2">
    <source>
        <dbReference type="SAM" id="MobiDB-lite"/>
    </source>
</evidence>
<sequence length="358" mass="39207">MYGHERAPNSMPEFQGGSYNPWGGPEGGCPNDIGADFANMFYRDLIYQRVSAISLYMLFGGTNWGWLAAPVVASSYDYSSPVSENRAIGSKYYETKLLTLFTRVAKDLAMTDRLGNDTSYSTNKAITTAELRNPITNAAFYVTRHAYSPSDTRETFSLHVNTTAGLITIPQYGGSITLNGHQSKIIVTDFKFGGKTLLYSTAEVLTYSIIDGKEVLVLWVPSGESGEFVINGVKSAKLAKSSSSSTTKLNYVPGTNNITVNFAETQGTALVDLEDGSRVLILDRSAAYLFWVPTLSNNPSALENDTRPREIDLPALGPWKYDDGLPEVDPKYTPSTNAWVGDSRGQNQHDEFGSTRTE</sequence>
<dbReference type="PRINTS" id="PR00742">
    <property type="entry name" value="GLHYDRLASE35"/>
</dbReference>
<dbReference type="InterPro" id="IPR037110">
    <property type="entry name" value="Betagal_dom2_sf"/>
</dbReference>
<evidence type="ECO:0000313" key="4">
    <source>
        <dbReference type="EMBL" id="EOO03295.1"/>
    </source>
</evidence>
<dbReference type="Gene3D" id="3.20.20.80">
    <property type="entry name" value="Glycosidases"/>
    <property type="match status" value="1"/>
</dbReference>
<dbReference type="HOGENOM" id="CLU_774301_0_0_1"/>
<dbReference type="GeneID" id="19321255"/>
<dbReference type="SUPFAM" id="SSF51011">
    <property type="entry name" value="Glycosyl hydrolase domain"/>
    <property type="match status" value="1"/>
</dbReference>
<dbReference type="Gene3D" id="2.102.20.10">
    <property type="entry name" value="Beta-galactosidase, domain 2"/>
    <property type="match status" value="1"/>
</dbReference>
<proteinExistence type="inferred from homology"/>
<dbReference type="PANTHER" id="PTHR23421">
    <property type="entry name" value="BETA-GALACTOSIDASE RELATED"/>
    <property type="match status" value="1"/>
</dbReference>
<comment type="similarity">
    <text evidence="1">Belongs to the glycosyl hydrolase 35 family.</text>
</comment>
<dbReference type="InterPro" id="IPR018954">
    <property type="entry name" value="Betagal_dom2"/>
</dbReference>
<dbReference type="EMBL" id="KB932835">
    <property type="protein sequence ID" value="EOO03295.1"/>
    <property type="molecule type" value="Genomic_DNA"/>
</dbReference>
<dbReference type="InterPro" id="IPR017853">
    <property type="entry name" value="GH"/>
</dbReference>
<feature type="region of interest" description="Disordered" evidence="2">
    <location>
        <begin position="325"/>
        <end position="358"/>
    </location>
</feature>
<evidence type="ECO:0000256" key="1">
    <source>
        <dbReference type="ARBA" id="ARBA00009809"/>
    </source>
</evidence>
<dbReference type="Pfam" id="PF10435">
    <property type="entry name" value="BetaGal_dom2"/>
    <property type="match status" value="1"/>
</dbReference>
<feature type="domain" description="Beta-galactosidase" evidence="3">
    <location>
        <begin position="107"/>
        <end position="290"/>
    </location>
</feature>
<dbReference type="InterPro" id="IPR001944">
    <property type="entry name" value="Glycoside_Hdrlase_35"/>
</dbReference>
<dbReference type="SMART" id="SM01029">
    <property type="entry name" value="BetaGal_dom2"/>
    <property type="match status" value="1"/>
</dbReference>
<accession>R8BVE6</accession>
<reference evidence="5" key="1">
    <citation type="journal article" date="2013" name="Genome Announc.">
        <title>Draft genome sequence of the ascomycete Phaeoacremonium aleophilum strain UCR-PA7, a causal agent of the esca disease complex in grapevines.</title>
        <authorList>
            <person name="Blanco-Ulate B."/>
            <person name="Rolshausen P."/>
            <person name="Cantu D."/>
        </authorList>
    </citation>
    <scope>NUCLEOTIDE SEQUENCE [LARGE SCALE GENOMIC DNA]</scope>
    <source>
        <strain evidence="5">UCR-PA7</strain>
    </source>
</reference>
<dbReference type="FunFam" id="2.102.20.10:FF:000001">
    <property type="entry name" value="Beta-galactosidase A"/>
    <property type="match status" value="1"/>
</dbReference>
<name>R8BVE6_PHAM7</name>
<dbReference type="AlphaFoldDB" id="R8BVE6"/>